<dbReference type="EMBL" id="JABFUD020000019">
    <property type="protein sequence ID" value="KAI5065105.1"/>
    <property type="molecule type" value="Genomic_DNA"/>
</dbReference>
<protein>
    <recommendedName>
        <fullName evidence="3 10">Pectinesterase</fullName>
        <ecNumber evidence="3 10">3.1.1.11</ecNumber>
    </recommendedName>
</protein>
<evidence type="ECO:0000256" key="4">
    <source>
        <dbReference type="ARBA" id="ARBA00022801"/>
    </source>
</evidence>
<evidence type="ECO:0000256" key="8">
    <source>
        <dbReference type="ARBA" id="ARBA00057335"/>
    </source>
</evidence>
<keyword evidence="5 10" id="KW-0063">Aspartyl esterase</keyword>
<feature type="domain" description="Pectinesterase catalytic" evidence="11">
    <location>
        <begin position="142"/>
        <end position="411"/>
    </location>
</feature>
<dbReference type="OrthoDB" id="2019149at2759"/>
<name>A0A9D4UC06_ADICA</name>
<evidence type="ECO:0000256" key="1">
    <source>
        <dbReference type="ARBA" id="ARBA00005184"/>
    </source>
</evidence>
<reference evidence="12" key="1">
    <citation type="submission" date="2021-01" db="EMBL/GenBank/DDBJ databases">
        <title>Adiantum capillus-veneris genome.</title>
        <authorList>
            <person name="Fang Y."/>
            <person name="Liao Q."/>
        </authorList>
    </citation>
    <scope>NUCLEOTIDE SEQUENCE</scope>
    <source>
        <strain evidence="12">H3</strain>
        <tissue evidence="12">Leaf</tissue>
    </source>
</reference>
<dbReference type="GO" id="GO:0030599">
    <property type="term" value="F:pectinesterase activity"/>
    <property type="evidence" value="ECO:0007669"/>
    <property type="project" value="UniProtKB-UniRule"/>
</dbReference>
<dbReference type="PANTHER" id="PTHR31321:SF33">
    <property type="entry name" value="PECTINESTERASE 8-RELATED"/>
    <property type="match status" value="1"/>
</dbReference>
<gene>
    <name evidence="12" type="ORF">GOP47_0019800</name>
</gene>
<dbReference type="Proteomes" id="UP000886520">
    <property type="component" value="Chromosome 19"/>
</dbReference>
<keyword evidence="6" id="KW-0325">Glycoprotein</keyword>
<dbReference type="InterPro" id="IPR000070">
    <property type="entry name" value="Pectinesterase_cat"/>
</dbReference>
<evidence type="ECO:0000256" key="5">
    <source>
        <dbReference type="ARBA" id="ARBA00023085"/>
    </source>
</evidence>
<evidence type="ECO:0000259" key="11">
    <source>
        <dbReference type="Pfam" id="PF01095"/>
    </source>
</evidence>
<feature type="active site" evidence="9">
    <location>
        <position position="287"/>
    </location>
</feature>
<comment type="similarity">
    <text evidence="2">Belongs to the pectinesterase family.</text>
</comment>
<accession>A0A9D4UC06</accession>
<dbReference type="SUPFAM" id="SSF51126">
    <property type="entry name" value="Pectin lyase-like"/>
    <property type="match status" value="1"/>
</dbReference>
<comment type="pathway">
    <text evidence="1 10">Glycan metabolism; pectin degradation; 2-dehydro-3-deoxy-D-gluconate from pectin: step 1/5.</text>
</comment>
<dbReference type="GO" id="GO:0042545">
    <property type="term" value="P:cell wall modification"/>
    <property type="evidence" value="ECO:0007669"/>
    <property type="project" value="UniProtKB-UniRule"/>
</dbReference>
<comment type="function">
    <text evidence="8">Acts in the modification of cell walls via demethylesterification of cell wall pectin.</text>
</comment>
<keyword evidence="13" id="KW-1185">Reference proteome</keyword>
<dbReference type="Gene3D" id="2.160.20.10">
    <property type="entry name" value="Single-stranded right-handed beta-helix, Pectin lyase-like"/>
    <property type="match status" value="1"/>
</dbReference>
<evidence type="ECO:0000313" key="13">
    <source>
        <dbReference type="Proteomes" id="UP000886520"/>
    </source>
</evidence>
<dbReference type="FunFam" id="2.160.20.10:FF:000013">
    <property type="entry name" value="Pectinesterase"/>
    <property type="match status" value="1"/>
</dbReference>
<organism evidence="12 13">
    <name type="scientific">Adiantum capillus-veneris</name>
    <name type="common">Maidenhair fern</name>
    <dbReference type="NCBI Taxonomy" id="13818"/>
    <lineage>
        <taxon>Eukaryota</taxon>
        <taxon>Viridiplantae</taxon>
        <taxon>Streptophyta</taxon>
        <taxon>Embryophyta</taxon>
        <taxon>Tracheophyta</taxon>
        <taxon>Polypodiopsida</taxon>
        <taxon>Polypodiidae</taxon>
        <taxon>Polypodiales</taxon>
        <taxon>Pteridineae</taxon>
        <taxon>Pteridaceae</taxon>
        <taxon>Vittarioideae</taxon>
        <taxon>Adiantum</taxon>
    </lineage>
</organism>
<evidence type="ECO:0000313" key="12">
    <source>
        <dbReference type="EMBL" id="KAI5065105.1"/>
    </source>
</evidence>
<dbReference type="Pfam" id="PF01095">
    <property type="entry name" value="Pectinesterase"/>
    <property type="match status" value="1"/>
</dbReference>
<comment type="catalytic activity">
    <reaction evidence="7 10">
        <text>[(1-&gt;4)-alpha-D-galacturonosyl methyl ester](n) + n H2O = [(1-&gt;4)-alpha-D-galacturonosyl](n) + n methanol + n H(+)</text>
        <dbReference type="Rhea" id="RHEA:22380"/>
        <dbReference type="Rhea" id="RHEA-COMP:14570"/>
        <dbReference type="Rhea" id="RHEA-COMP:14573"/>
        <dbReference type="ChEBI" id="CHEBI:15377"/>
        <dbReference type="ChEBI" id="CHEBI:15378"/>
        <dbReference type="ChEBI" id="CHEBI:17790"/>
        <dbReference type="ChEBI" id="CHEBI:140522"/>
        <dbReference type="ChEBI" id="CHEBI:140523"/>
        <dbReference type="EC" id="3.1.1.11"/>
    </reaction>
</comment>
<dbReference type="EC" id="3.1.1.11" evidence="3 10"/>
<evidence type="ECO:0000256" key="7">
    <source>
        <dbReference type="ARBA" id="ARBA00047928"/>
    </source>
</evidence>
<evidence type="ECO:0000256" key="9">
    <source>
        <dbReference type="PROSITE-ProRule" id="PRU10040"/>
    </source>
</evidence>
<dbReference type="AlphaFoldDB" id="A0A9D4UC06"/>
<evidence type="ECO:0000256" key="6">
    <source>
        <dbReference type="ARBA" id="ARBA00023180"/>
    </source>
</evidence>
<dbReference type="PANTHER" id="PTHR31321">
    <property type="entry name" value="ACYL-COA THIOESTER HYDROLASE YBHC-RELATED"/>
    <property type="match status" value="1"/>
</dbReference>
<keyword evidence="4 10" id="KW-0378">Hydrolase</keyword>
<sequence>MASTTACLLSRDHEVLVSACLSARYGVYFQSTSSSQSQIVTLTLASRIRRYSSYRLAALTLSFQSFGPASIGLVSNAGIWFGSLWRHVSGLWVHQPWSEARMPSLLLDSPFDDVVYLRNLSSQSCNESSGIVYVVDPAGLLGNFTTVQAAVNAVPDNNANRITLFIFAGIYIEKVRLFSTKTCIKMQGEGFNITKIAWNDTARTAHGTRWSASVAIEASNFIARNISFVNFAPNPNPGAVSAQAVALRVSADVAAFYGCGMFGAQDTLYDDAGRHYYKDCYIEGSIDFIFGHARSLYQDCVLHSIAMATEHMNRITGAITAHGRRSADENTGFSFVNCSISGSGRVLLGRAWGPYAVTVFSYSYMDDLVVRQGWNDWNDPTRDQTVFFGEYMCSGPGSNTSERVNYSTLLNTTQAITLLDISYVDGLDWLLNDSMLASPVLSSNFHHAPVNFSVDITPTHYENVL</sequence>
<comment type="caution">
    <text evidence="12">The sequence shown here is derived from an EMBL/GenBank/DDBJ whole genome shotgun (WGS) entry which is preliminary data.</text>
</comment>
<proteinExistence type="inferred from homology"/>
<dbReference type="InterPro" id="IPR011050">
    <property type="entry name" value="Pectin_lyase_fold/virulence"/>
</dbReference>
<dbReference type="GO" id="GO:0045490">
    <property type="term" value="P:pectin catabolic process"/>
    <property type="evidence" value="ECO:0007669"/>
    <property type="project" value="UniProtKB-UniRule"/>
</dbReference>
<evidence type="ECO:0000256" key="3">
    <source>
        <dbReference type="ARBA" id="ARBA00013229"/>
    </source>
</evidence>
<dbReference type="InterPro" id="IPR012334">
    <property type="entry name" value="Pectin_lyas_fold"/>
</dbReference>
<dbReference type="PROSITE" id="PS00503">
    <property type="entry name" value="PECTINESTERASE_2"/>
    <property type="match status" value="1"/>
</dbReference>
<dbReference type="InterPro" id="IPR033131">
    <property type="entry name" value="Pectinesterase_Asp_AS"/>
</dbReference>
<evidence type="ECO:0000256" key="10">
    <source>
        <dbReference type="RuleBase" id="RU000589"/>
    </source>
</evidence>
<evidence type="ECO:0000256" key="2">
    <source>
        <dbReference type="ARBA" id="ARBA00008891"/>
    </source>
</evidence>